<dbReference type="EMBL" id="KB007952">
    <property type="protein sequence ID" value="ELR18526.1"/>
    <property type="molecule type" value="Genomic_DNA"/>
</dbReference>
<accession>L8H2B7</accession>
<dbReference type="GeneID" id="14919300"/>
<dbReference type="AlphaFoldDB" id="L8H2B7"/>
<gene>
    <name evidence="2" type="ORF">ACA1_045690</name>
</gene>
<dbReference type="Proteomes" id="UP000011083">
    <property type="component" value="Unassembled WGS sequence"/>
</dbReference>
<protein>
    <submittedName>
        <fullName evidence="2">Uncharacterized protein</fullName>
    </submittedName>
</protein>
<dbReference type="VEuPathDB" id="AmoebaDB:ACA1_045690"/>
<dbReference type="KEGG" id="acan:ACA1_045690"/>
<reference evidence="2 3" key="1">
    <citation type="journal article" date="2013" name="Genome Biol.">
        <title>Genome of Acanthamoeba castellanii highlights extensive lateral gene transfer and early evolution of tyrosine kinase signaling.</title>
        <authorList>
            <person name="Clarke M."/>
            <person name="Lohan A.J."/>
            <person name="Liu B."/>
            <person name="Lagkouvardos I."/>
            <person name="Roy S."/>
            <person name="Zafar N."/>
            <person name="Bertelli C."/>
            <person name="Schilde C."/>
            <person name="Kianianmomeni A."/>
            <person name="Burglin T.R."/>
            <person name="Frech C."/>
            <person name="Turcotte B."/>
            <person name="Kopec K.O."/>
            <person name="Synnott J.M."/>
            <person name="Choo C."/>
            <person name="Paponov I."/>
            <person name="Finkler A."/>
            <person name="Soon Heng Tan C."/>
            <person name="Hutchins A.P."/>
            <person name="Weinmeier T."/>
            <person name="Rattei T."/>
            <person name="Chu J.S."/>
            <person name="Gimenez G."/>
            <person name="Irimia M."/>
            <person name="Rigden D.J."/>
            <person name="Fitzpatrick D.A."/>
            <person name="Lorenzo-Morales J."/>
            <person name="Bateman A."/>
            <person name="Chiu C.H."/>
            <person name="Tang P."/>
            <person name="Hegemann P."/>
            <person name="Fromm H."/>
            <person name="Raoult D."/>
            <person name="Greub G."/>
            <person name="Miranda-Saavedra D."/>
            <person name="Chen N."/>
            <person name="Nash P."/>
            <person name="Ginger M.L."/>
            <person name="Horn M."/>
            <person name="Schaap P."/>
            <person name="Caler L."/>
            <person name="Loftus B."/>
        </authorList>
    </citation>
    <scope>NUCLEOTIDE SEQUENCE [LARGE SCALE GENOMIC DNA]</scope>
    <source>
        <strain evidence="2 3">Neff</strain>
    </source>
</reference>
<organism evidence="2 3">
    <name type="scientific">Acanthamoeba castellanii (strain ATCC 30010 / Neff)</name>
    <dbReference type="NCBI Taxonomy" id="1257118"/>
    <lineage>
        <taxon>Eukaryota</taxon>
        <taxon>Amoebozoa</taxon>
        <taxon>Discosea</taxon>
        <taxon>Longamoebia</taxon>
        <taxon>Centramoebida</taxon>
        <taxon>Acanthamoebidae</taxon>
        <taxon>Acanthamoeba</taxon>
    </lineage>
</organism>
<feature type="compositionally biased region" description="Gly residues" evidence="1">
    <location>
        <begin position="179"/>
        <end position="188"/>
    </location>
</feature>
<feature type="compositionally biased region" description="Low complexity" evidence="1">
    <location>
        <begin position="31"/>
        <end position="121"/>
    </location>
</feature>
<evidence type="ECO:0000313" key="3">
    <source>
        <dbReference type="Proteomes" id="UP000011083"/>
    </source>
</evidence>
<evidence type="ECO:0000313" key="2">
    <source>
        <dbReference type="EMBL" id="ELR18526.1"/>
    </source>
</evidence>
<feature type="region of interest" description="Disordered" evidence="1">
    <location>
        <begin position="153"/>
        <end position="192"/>
    </location>
</feature>
<sequence length="309" mass="33517">MDDHDPPGGYHNPYRPSSELPEYHDMDMDSSDAMDTAPTTTSSTSSPPIFASSSSSTSASSFSSSSSAPRPSTSSSSTFDQTTSTMSTIPTPTTSTRSSSSSSSRSSSSSSSSTTATATATGAPPPNNATEAALTRHSALLAQLRRRRHQHLNNYNSANGGRDNTLGASETWPPQGLFPSGGRGGMVGDGEAAPVDRDEVEAWLRRQLLEVVRQKSARWGIDFASDPIERIASVVLSEEGLMPSDLELEPPPPPHLLFNSHLSVGHRSWRRSIFFYIFIYDDSIFDFEFRIYNDVEFQFDNDTVVFLGI</sequence>
<dbReference type="RefSeq" id="XP_004340565.1">
    <property type="nucleotide sequence ID" value="XM_004340517.1"/>
</dbReference>
<proteinExistence type="predicted"/>
<keyword evidence="3" id="KW-1185">Reference proteome</keyword>
<name>L8H2B7_ACACF</name>
<evidence type="ECO:0000256" key="1">
    <source>
        <dbReference type="SAM" id="MobiDB-lite"/>
    </source>
</evidence>
<feature type="region of interest" description="Disordered" evidence="1">
    <location>
        <begin position="1"/>
        <end position="130"/>
    </location>
</feature>